<dbReference type="VEuPathDB" id="TrichDB:TRFO_32558"/>
<accession>A0A1J4JT48</accession>
<dbReference type="SUPFAM" id="SSF48371">
    <property type="entry name" value="ARM repeat"/>
    <property type="match status" value="1"/>
</dbReference>
<dbReference type="Proteomes" id="UP000179807">
    <property type="component" value="Unassembled WGS sequence"/>
</dbReference>
<comment type="caution">
    <text evidence="1">The sequence shown here is derived from an EMBL/GenBank/DDBJ whole genome shotgun (WGS) entry which is preliminary data.</text>
</comment>
<keyword evidence="2" id="KW-1185">Reference proteome</keyword>
<dbReference type="RefSeq" id="XP_068353830.1">
    <property type="nucleotide sequence ID" value="XM_068508559.1"/>
</dbReference>
<gene>
    <name evidence="1" type="ORF">TRFO_32558</name>
</gene>
<dbReference type="InterPro" id="IPR016024">
    <property type="entry name" value="ARM-type_fold"/>
</dbReference>
<reference evidence="1" key="1">
    <citation type="submission" date="2016-10" db="EMBL/GenBank/DDBJ databases">
        <authorList>
            <person name="Benchimol M."/>
            <person name="Almeida L.G."/>
            <person name="Vasconcelos A.T."/>
            <person name="Perreira-Neves A."/>
            <person name="Rosa I.A."/>
            <person name="Tasca T."/>
            <person name="Bogo M.R."/>
            <person name="de Souza W."/>
        </authorList>
    </citation>
    <scope>NUCLEOTIDE SEQUENCE [LARGE SCALE GENOMIC DNA]</scope>
    <source>
        <strain evidence="1">K</strain>
    </source>
</reference>
<name>A0A1J4JT48_9EUKA</name>
<evidence type="ECO:0000313" key="1">
    <source>
        <dbReference type="EMBL" id="OHT00694.1"/>
    </source>
</evidence>
<dbReference type="InterPro" id="IPR011989">
    <property type="entry name" value="ARM-like"/>
</dbReference>
<dbReference type="AlphaFoldDB" id="A0A1J4JT48"/>
<dbReference type="GeneID" id="94843263"/>
<dbReference type="EMBL" id="MLAK01000943">
    <property type="protein sequence ID" value="OHT00694.1"/>
    <property type="molecule type" value="Genomic_DNA"/>
</dbReference>
<organism evidence="1 2">
    <name type="scientific">Tritrichomonas foetus</name>
    <dbReference type="NCBI Taxonomy" id="1144522"/>
    <lineage>
        <taxon>Eukaryota</taxon>
        <taxon>Metamonada</taxon>
        <taxon>Parabasalia</taxon>
        <taxon>Tritrichomonadida</taxon>
        <taxon>Tritrichomonadidae</taxon>
        <taxon>Tritrichomonas</taxon>
    </lineage>
</organism>
<evidence type="ECO:0000313" key="2">
    <source>
        <dbReference type="Proteomes" id="UP000179807"/>
    </source>
</evidence>
<sequence>MEPALQDRKRELEKELREVSDGKLDTSTYTSICDLSNRLSESFNSQNFNDAAKLLNTINEINKNHGDELILNEAFYPILFPILTNILDSLVPETVMSAALNILVGVSPKVGLDNEALQRFVSLIYGHIKNRSDSSIVEPCLNILFIFSKRGGTYSDAVQNLMDFEDYLHFIDEYPFKHSSVFLLTSFSNKGRSKPFEIPPQLFPSLMELTIKGEMCDFDRLSLFKWMLKIDSKSVQFITPPIVIPLIISQIQSDDINSQILALKCLSTLLETTKCLIEFDYQKILSLFSSADQRLIKNALKCLSSLAKVGPEGVHFLINVGLSKFAQQMFNSSHKLIVRKTLAMFVANCIINCDREHFESFVDSSLLENLVECLEIEDFGLVDLLFQAFGNLAMFPSSPDPFSILFYRVFDEVDGWDVVNDLIHGENLPPEISDKARLFEFYFHGPSGD</sequence>
<proteinExistence type="predicted"/>
<dbReference type="Gene3D" id="1.25.10.10">
    <property type="entry name" value="Leucine-rich Repeat Variant"/>
    <property type="match status" value="1"/>
</dbReference>
<protein>
    <submittedName>
        <fullName evidence="1">Uncharacterized protein</fullName>
    </submittedName>
</protein>